<name>A0A1C3USR9_9HYPH</name>
<dbReference type="OrthoDB" id="7691601at2"/>
<evidence type="ECO:0000313" key="1">
    <source>
        <dbReference type="EMBL" id="SCB18550.1"/>
    </source>
</evidence>
<accession>A0A1C3USR9</accession>
<proteinExistence type="predicted"/>
<gene>
    <name evidence="1" type="ORF">GA0061101_103277</name>
</gene>
<reference evidence="1 2" key="1">
    <citation type="submission" date="2016-08" db="EMBL/GenBank/DDBJ databases">
        <authorList>
            <person name="Seilhamer J.J."/>
        </authorList>
    </citation>
    <scope>NUCLEOTIDE SEQUENCE [LARGE SCALE GENOMIC DNA]</scope>
    <source>
        <strain evidence="1 2">P1-7</strain>
    </source>
</reference>
<dbReference type="EMBL" id="FMAF01000003">
    <property type="protein sequence ID" value="SCB18550.1"/>
    <property type="molecule type" value="Genomic_DNA"/>
</dbReference>
<dbReference type="Proteomes" id="UP000199205">
    <property type="component" value="Unassembled WGS sequence"/>
</dbReference>
<dbReference type="RefSeq" id="WP_092573409.1">
    <property type="nucleotide sequence ID" value="NZ_FMAF01000003.1"/>
</dbReference>
<dbReference type="AlphaFoldDB" id="A0A1C3USR9"/>
<organism evidence="1 2">
    <name type="scientific">Rhizobium lusitanum</name>
    <dbReference type="NCBI Taxonomy" id="293958"/>
    <lineage>
        <taxon>Bacteria</taxon>
        <taxon>Pseudomonadati</taxon>
        <taxon>Pseudomonadota</taxon>
        <taxon>Alphaproteobacteria</taxon>
        <taxon>Hyphomicrobiales</taxon>
        <taxon>Rhizobiaceae</taxon>
        <taxon>Rhizobium/Agrobacterium group</taxon>
        <taxon>Rhizobium</taxon>
    </lineage>
</organism>
<sequence length="174" mass="19322">MRRVSLNARRAQDDQNTSEIYVALVRIEHSSLDNPVLLSTDPTERLQDEPLMYGTRSTWMGVNPVTDPFLFVLASTVLPSDIDDAPAEANIVLENVDNDIAKLLRSFTDLATVSIAVVLASSPNLIEAEFRNLKLMTAQIDAGEVTLTISRESIEDEKLPSGRMTKNRFPGLHR</sequence>
<protein>
    <recommendedName>
        <fullName evidence="3">DUF1833 domain-containing protein</fullName>
    </recommendedName>
</protein>
<evidence type="ECO:0000313" key="2">
    <source>
        <dbReference type="Proteomes" id="UP000199205"/>
    </source>
</evidence>
<evidence type="ECO:0008006" key="3">
    <source>
        <dbReference type="Google" id="ProtNLM"/>
    </source>
</evidence>